<sequence length="137" mass="16007">MDNQNLRHLPYEEQIEPANIVKEVVLTLITCGIWGLVWQYRQIKTVNLLLGREEFHFWKWLLFTIITCGLYHLYHEYLMGRAIVRIQHKYGLPPSESLPAISLVVTLLSLGIITDALQQKELNLIIEELKAKQARKI</sequence>
<reference evidence="3 4" key="1">
    <citation type="submission" date="2016-02" db="EMBL/GenBank/DDBJ databases">
        <title>Draft genome sequence of Thermodesulfatator sp. S606.</title>
        <authorList>
            <person name="Lai Q."/>
            <person name="Cao J."/>
            <person name="Dupont S."/>
            <person name="Shao Z."/>
            <person name="Jebbar M."/>
            <person name="Alain K."/>
        </authorList>
    </citation>
    <scope>NUCLEOTIDE SEQUENCE [LARGE SCALE GENOMIC DNA]</scope>
    <source>
        <strain evidence="3 4">S606</strain>
    </source>
</reference>
<keyword evidence="4" id="KW-1185">Reference proteome</keyword>
<name>A0A177E836_9BACT</name>
<dbReference type="EMBL" id="LSFI01000012">
    <property type="protein sequence ID" value="OAG28117.1"/>
    <property type="molecule type" value="Genomic_DNA"/>
</dbReference>
<dbReference type="OrthoDB" id="192868at2"/>
<dbReference type="RefSeq" id="WP_068541319.1">
    <property type="nucleotide sequence ID" value="NZ_LSFI01000012.1"/>
</dbReference>
<dbReference type="Proteomes" id="UP000076964">
    <property type="component" value="Unassembled WGS sequence"/>
</dbReference>
<dbReference type="InterPro" id="IPR025328">
    <property type="entry name" value="DUF4234"/>
</dbReference>
<evidence type="ECO:0000313" key="4">
    <source>
        <dbReference type="Proteomes" id="UP000076964"/>
    </source>
</evidence>
<feature type="transmembrane region" description="Helical" evidence="1">
    <location>
        <begin position="20"/>
        <end position="37"/>
    </location>
</feature>
<evidence type="ECO:0000313" key="3">
    <source>
        <dbReference type="EMBL" id="OAG28117.1"/>
    </source>
</evidence>
<feature type="transmembrane region" description="Helical" evidence="1">
    <location>
        <begin position="57"/>
        <end position="74"/>
    </location>
</feature>
<accession>A0A177E836</accession>
<keyword evidence="1" id="KW-0812">Transmembrane</keyword>
<evidence type="ECO:0000259" key="2">
    <source>
        <dbReference type="Pfam" id="PF14018"/>
    </source>
</evidence>
<gene>
    <name evidence="3" type="ORF">TH606_03535</name>
</gene>
<keyword evidence="1" id="KW-0472">Membrane</keyword>
<protein>
    <recommendedName>
        <fullName evidence="2">DUF4234 domain-containing protein</fullName>
    </recommendedName>
</protein>
<feature type="domain" description="DUF4234" evidence="2">
    <location>
        <begin position="57"/>
        <end position="113"/>
    </location>
</feature>
<proteinExistence type="predicted"/>
<comment type="caution">
    <text evidence="3">The sequence shown here is derived from an EMBL/GenBank/DDBJ whole genome shotgun (WGS) entry which is preliminary data.</text>
</comment>
<dbReference type="AlphaFoldDB" id="A0A177E836"/>
<organism evidence="3 4">
    <name type="scientific">Thermodesulfatator autotrophicus</name>
    <dbReference type="NCBI Taxonomy" id="1795632"/>
    <lineage>
        <taxon>Bacteria</taxon>
        <taxon>Pseudomonadati</taxon>
        <taxon>Thermodesulfobacteriota</taxon>
        <taxon>Thermodesulfobacteria</taxon>
        <taxon>Thermodesulfobacteriales</taxon>
        <taxon>Thermodesulfatatoraceae</taxon>
        <taxon>Thermodesulfatator</taxon>
    </lineage>
</organism>
<keyword evidence="1" id="KW-1133">Transmembrane helix</keyword>
<evidence type="ECO:0000256" key="1">
    <source>
        <dbReference type="SAM" id="Phobius"/>
    </source>
</evidence>
<dbReference type="Pfam" id="PF14018">
    <property type="entry name" value="DUF4234"/>
    <property type="match status" value="1"/>
</dbReference>